<comment type="similarity">
    <text evidence="1">Belongs to the peptidase S45 family.</text>
</comment>
<dbReference type="Gene3D" id="1.10.1400.10">
    <property type="match status" value="1"/>
</dbReference>
<evidence type="ECO:0000256" key="3">
    <source>
        <dbReference type="ARBA" id="ARBA00023145"/>
    </source>
</evidence>
<dbReference type="MEROPS" id="S45.003"/>
<dbReference type="PANTHER" id="PTHR34218:SF4">
    <property type="entry name" value="ACYL-HOMOSERINE LACTONE ACYLASE QUIP"/>
    <property type="match status" value="1"/>
</dbReference>
<evidence type="ECO:0000256" key="2">
    <source>
        <dbReference type="ARBA" id="ARBA00022801"/>
    </source>
</evidence>
<keyword evidence="5" id="KW-0479">Metal-binding</keyword>
<gene>
    <name evidence="7" type="ordered locus">Bcav_0903</name>
</gene>
<dbReference type="RefSeq" id="WP_012725944.1">
    <property type="nucleotide sequence ID" value="NC_012669.1"/>
</dbReference>
<feature type="binding site" evidence="5">
    <location>
        <position position="363"/>
    </location>
    <ligand>
        <name>Ca(2+)</name>
        <dbReference type="ChEBI" id="CHEBI:29108"/>
    </ligand>
</feature>
<evidence type="ECO:0000313" key="8">
    <source>
        <dbReference type="Proteomes" id="UP000007962"/>
    </source>
</evidence>
<keyword evidence="2" id="KW-0378">Hydrolase</keyword>
<dbReference type="InterPro" id="IPR043146">
    <property type="entry name" value="Penicillin_amidase_N_B-knob"/>
</dbReference>
<comment type="cofactor">
    <cofactor evidence="5">
        <name>Ca(2+)</name>
        <dbReference type="ChEBI" id="CHEBI:29108"/>
    </cofactor>
    <text evidence="5">Binds 1 Ca(2+) ion per dimer.</text>
</comment>
<name>C5BZJ2_BEUC1</name>
<dbReference type="InterPro" id="IPR014395">
    <property type="entry name" value="Pen/GL7ACA/AHL_acylase"/>
</dbReference>
<dbReference type="Gene3D" id="2.30.120.10">
    <property type="match status" value="1"/>
</dbReference>
<dbReference type="Gene3D" id="1.10.439.10">
    <property type="entry name" value="Penicillin Amidohydrolase, domain 1"/>
    <property type="match status" value="1"/>
</dbReference>
<dbReference type="CDD" id="cd03747">
    <property type="entry name" value="Ntn_PGA_like"/>
    <property type="match status" value="1"/>
</dbReference>
<reference evidence="7 8" key="1">
    <citation type="journal article" date="2009" name="Stand. Genomic Sci.">
        <title>Complete genome sequence of Beutenbergia cavernae type strain (HKI 0122).</title>
        <authorList>
            <person name="Land M."/>
            <person name="Pukall R."/>
            <person name="Abt B."/>
            <person name="Goker M."/>
            <person name="Rohde M."/>
            <person name="Glavina Del Rio T."/>
            <person name="Tice H."/>
            <person name="Copeland A."/>
            <person name="Cheng J.F."/>
            <person name="Lucas S."/>
            <person name="Chen F."/>
            <person name="Nolan M."/>
            <person name="Bruce D."/>
            <person name="Goodwin L."/>
            <person name="Pitluck S."/>
            <person name="Ivanova N."/>
            <person name="Mavromatis K."/>
            <person name="Ovchinnikova G."/>
            <person name="Pati A."/>
            <person name="Chen A."/>
            <person name="Palaniappan K."/>
            <person name="Hauser L."/>
            <person name="Chang Y.J."/>
            <person name="Jefferies C.C."/>
            <person name="Saunders E."/>
            <person name="Brettin T."/>
            <person name="Detter J.C."/>
            <person name="Han C."/>
            <person name="Chain P."/>
            <person name="Bristow J."/>
            <person name="Eisen J.A."/>
            <person name="Markowitz V."/>
            <person name="Hugenholtz P."/>
            <person name="Kyrpides N.C."/>
            <person name="Klenk H.P."/>
            <person name="Lapidus A."/>
        </authorList>
    </citation>
    <scope>NUCLEOTIDE SEQUENCE [LARGE SCALE GENOMIC DNA]</scope>
    <source>
        <strain evidence="8">ATCC BAA-8 / DSM 12333 / NBRC 16432</strain>
    </source>
</reference>
<keyword evidence="3" id="KW-0865">Zymogen</keyword>
<proteinExistence type="inferred from homology"/>
<dbReference type="GO" id="GO:0046872">
    <property type="term" value="F:metal ion binding"/>
    <property type="evidence" value="ECO:0007669"/>
    <property type="project" value="UniProtKB-KW"/>
</dbReference>
<dbReference type="eggNOG" id="COG2366">
    <property type="taxonomic scope" value="Bacteria"/>
</dbReference>
<dbReference type="GO" id="GO:0017000">
    <property type="term" value="P:antibiotic biosynthetic process"/>
    <property type="evidence" value="ECO:0007669"/>
    <property type="project" value="InterPro"/>
</dbReference>
<dbReference type="EMBL" id="CP001618">
    <property type="protein sequence ID" value="ACQ79164.1"/>
    <property type="molecule type" value="Genomic_DNA"/>
</dbReference>
<organism evidence="7 8">
    <name type="scientific">Beutenbergia cavernae (strain ATCC BAA-8 / DSM 12333 / CCUG 43141 / JCM 11478 / NBRC 16432 / NCIMB 13614 / HKI 0122)</name>
    <dbReference type="NCBI Taxonomy" id="471853"/>
    <lineage>
        <taxon>Bacteria</taxon>
        <taxon>Bacillati</taxon>
        <taxon>Actinomycetota</taxon>
        <taxon>Actinomycetes</taxon>
        <taxon>Micrococcales</taxon>
        <taxon>Beutenbergiaceae</taxon>
        <taxon>Beutenbergia</taxon>
    </lineage>
</organism>
<dbReference type="InterPro" id="IPR023343">
    <property type="entry name" value="Penicillin_amidase_dom1"/>
</dbReference>
<dbReference type="Proteomes" id="UP000007962">
    <property type="component" value="Chromosome"/>
</dbReference>
<dbReference type="PANTHER" id="PTHR34218">
    <property type="entry name" value="PEPTIDASE S45 PENICILLIN AMIDASE"/>
    <property type="match status" value="1"/>
</dbReference>
<evidence type="ECO:0000256" key="4">
    <source>
        <dbReference type="PIRSR" id="PIRSR001227-1"/>
    </source>
</evidence>
<dbReference type="STRING" id="471853.Bcav_0903"/>
<dbReference type="AlphaFoldDB" id="C5BZJ2"/>
<sequence length="864" mass="92634">MSASLVRRVVTAVAVVLVVVLAASTVTAAIVIRRPLPTTSGETRIPGLGNDVDVVRDDLGIPQIYADDPHDLFFAQGYVHAQDRFFEMDYRRHVTSGRVAELVGDQEAAIQADSVIRTFGWRRVAEQEWDLLSQQTRDHLTAYADGVNAYLDRRTPSAAAIEYTVLGTQVSVEAIEPWDPIDSVAWLKAMAWDLRGNYDDELLRAAAYGSTQDTSLVGDLFPPYPAETNPPIITDGTPSSPPPDPGTPDVDDASLPAGSEDALAGVVEALGAVPHLLGEGDGIGSNSWVVGGEHTASGDPLLANDPHLGITAPGLWYQAGLHCRDVGDECPFDVAGYTFAGFPGVIIGHNDALAWGLTNLGADVTDFYLERLFTDGTYLRDGERVPVVERTETIEVNGADPIQLTVRSTEHGPLVDEVLPDLELATEAPLPEGSPRPAREGYGVALAWTALEPGRSADAVFAMNLAQDADDVAAAAALFEVPSQNIVFATTDGTIGYQAPGRIPVRAVVSGGTPSNGTWPQPGWDSRYDWQGTVPAEEMPAETDPEEGFIVAANQAVTEPGVGPFLTNDWDYGFRSARIRALLQAEIDAGRPITAETMSRIQNDTLDPAADVLLPSLLDLEVDDFTGEASALLADWDQRTDPDSAGAVLFATVWANVLRRTFADQLPEAVAPSGGAQWIEVVRRLLEEPENLWWDDATTVALVETRDEVLHDALVDARRQLTAALGADPTRWRWGNLHRAAPEHAVLGGDGVPGPVRRLMNPSAIEVGGGSSIVDATGWDATQWGEAAPDFTVTAIPSMRMVVDLGDLDASTWVNFTGNSGHPASPHYTDQLRAWAEGDTYPWPFTRDAVAAAEEETLRLLAPG</sequence>
<dbReference type="GO" id="GO:0016811">
    <property type="term" value="F:hydrolase activity, acting on carbon-nitrogen (but not peptide) bonds, in linear amides"/>
    <property type="evidence" value="ECO:0007669"/>
    <property type="project" value="InterPro"/>
</dbReference>
<evidence type="ECO:0000256" key="1">
    <source>
        <dbReference type="ARBA" id="ARBA00006586"/>
    </source>
</evidence>
<dbReference type="OrthoDB" id="9759796at2"/>
<dbReference type="SUPFAM" id="SSF56235">
    <property type="entry name" value="N-terminal nucleophile aminohydrolases (Ntn hydrolases)"/>
    <property type="match status" value="1"/>
</dbReference>
<evidence type="ECO:0000313" key="7">
    <source>
        <dbReference type="EMBL" id="ACQ79164.1"/>
    </source>
</evidence>
<protein>
    <submittedName>
        <fullName evidence="7">Peptidase S45 penicillin amidase</fullName>
    </submittedName>
</protein>
<accession>C5BZJ2</accession>
<dbReference type="InterPro" id="IPR043147">
    <property type="entry name" value="Penicillin_amidase_A-knob"/>
</dbReference>
<dbReference type="Gene3D" id="3.60.20.10">
    <property type="entry name" value="Glutamine Phosphoribosylpyrophosphate, subunit 1, domain 1"/>
    <property type="match status" value="1"/>
</dbReference>
<dbReference type="InterPro" id="IPR029055">
    <property type="entry name" value="Ntn_hydrolases_N"/>
</dbReference>
<keyword evidence="8" id="KW-1185">Reference proteome</keyword>
<feature type="binding site" evidence="5">
    <location>
        <position position="366"/>
    </location>
    <ligand>
        <name>Ca(2+)</name>
        <dbReference type="ChEBI" id="CHEBI:29108"/>
    </ligand>
</feature>
<evidence type="ECO:0000256" key="5">
    <source>
        <dbReference type="PIRSR" id="PIRSR001227-2"/>
    </source>
</evidence>
<feature type="binding site" evidence="5">
    <location>
        <position position="201"/>
    </location>
    <ligand>
        <name>Ca(2+)</name>
        <dbReference type="ChEBI" id="CHEBI:29108"/>
    </ligand>
</feature>
<dbReference type="Pfam" id="PF01804">
    <property type="entry name" value="Penicil_amidase"/>
    <property type="match status" value="1"/>
</dbReference>
<dbReference type="HOGENOM" id="CLU_011790_0_1_11"/>
<dbReference type="InterPro" id="IPR002692">
    <property type="entry name" value="S45"/>
</dbReference>
<evidence type="ECO:0000256" key="6">
    <source>
        <dbReference type="SAM" id="MobiDB-lite"/>
    </source>
</evidence>
<dbReference type="PIRSF" id="PIRSF001227">
    <property type="entry name" value="Pen_acylase"/>
    <property type="match status" value="1"/>
</dbReference>
<dbReference type="KEGG" id="bcv:Bcav_0903"/>
<feature type="active site" description="Nucleophile" evidence="4">
    <location>
        <position position="285"/>
    </location>
</feature>
<feature type="region of interest" description="Disordered" evidence="6">
    <location>
        <begin position="224"/>
        <end position="257"/>
    </location>
</feature>
<keyword evidence="5" id="KW-0106">Calcium</keyword>